<reference evidence="4" key="1">
    <citation type="submission" date="2023-06" db="EMBL/GenBank/DDBJ databases">
        <title>Genome-scale phylogeny and comparative genomics of the fungal order Sordariales.</title>
        <authorList>
            <consortium name="Lawrence Berkeley National Laboratory"/>
            <person name="Hensen N."/>
            <person name="Bonometti L."/>
            <person name="Westerberg I."/>
            <person name="Brannstrom I.O."/>
            <person name="Guillou S."/>
            <person name="Cros-Aarteil S."/>
            <person name="Calhoun S."/>
            <person name="Haridas S."/>
            <person name="Kuo A."/>
            <person name="Mondo S."/>
            <person name="Pangilinan J."/>
            <person name="Riley R."/>
            <person name="Labutti K."/>
            <person name="Andreopoulos B."/>
            <person name="Lipzen A."/>
            <person name="Chen C."/>
            <person name="Yanf M."/>
            <person name="Daum C."/>
            <person name="Ng V."/>
            <person name="Clum A."/>
            <person name="Steindorff A."/>
            <person name="Ohm R."/>
            <person name="Martin F."/>
            <person name="Silar P."/>
            <person name="Natvig D."/>
            <person name="Lalanne C."/>
            <person name="Gautier V."/>
            <person name="Ament-Velasquez S.L."/>
            <person name="Kruys A."/>
            <person name="Hutchinson M.I."/>
            <person name="Powell A.J."/>
            <person name="Barry K."/>
            <person name="Miller A.N."/>
            <person name="Grigoriev I.V."/>
            <person name="Debuchy R."/>
            <person name="Gladieux P."/>
            <person name="Thoren M.H."/>
            <person name="Johannesson H."/>
        </authorList>
    </citation>
    <scope>NUCLEOTIDE SEQUENCE</scope>
    <source>
        <strain evidence="4">PSN4</strain>
    </source>
</reference>
<dbReference type="EMBL" id="MU839833">
    <property type="protein sequence ID" value="KAK1755597.1"/>
    <property type="molecule type" value="Genomic_DNA"/>
</dbReference>
<comment type="caution">
    <text evidence="4">The sequence shown here is derived from an EMBL/GenBank/DDBJ whole genome shotgun (WGS) entry which is preliminary data.</text>
</comment>
<feature type="signal peptide" evidence="3">
    <location>
        <begin position="1"/>
        <end position="24"/>
    </location>
</feature>
<keyword evidence="2" id="KW-0472">Membrane</keyword>
<accession>A0AAJ0BCN5</accession>
<feature type="transmembrane region" description="Helical" evidence="2">
    <location>
        <begin position="90"/>
        <end position="119"/>
    </location>
</feature>
<feature type="compositionally biased region" description="Polar residues" evidence="1">
    <location>
        <begin position="198"/>
        <end position="211"/>
    </location>
</feature>
<proteinExistence type="predicted"/>
<feature type="chain" id="PRO_5042553925" evidence="3">
    <location>
        <begin position="25"/>
        <end position="384"/>
    </location>
</feature>
<gene>
    <name evidence="4" type="ORF">QBC47DRAFT_445787</name>
</gene>
<name>A0AAJ0BCN5_9PEZI</name>
<feature type="transmembrane region" description="Helical" evidence="2">
    <location>
        <begin position="283"/>
        <end position="303"/>
    </location>
</feature>
<protein>
    <submittedName>
        <fullName evidence="4">Uncharacterized protein</fullName>
    </submittedName>
</protein>
<evidence type="ECO:0000256" key="2">
    <source>
        <dbReference type="SAM" id="Phobius"/>
    </source>
</evidence>
<sequence>MTKPAIVKWATAALFVALIQTVKSDRIGSPLNRTQCLADFTHANGSLTLNDGSVVSVNLSRPAVSVPVCEELCGSGHEVKPDCVNRVKEWMWPVLILIVAMEAAAIYNAGVSAFGLYFLALGDPLGMFQAVLARMRHEKLCRREAEDIWREVRRERPDTAVPAATRPSLIQQAITIELLPVPAVADAGDKTVKLAGPSVTTTSVPEESQTVAPHEKQKPPGSLLKSYAIVLSAMAELLDDHDAAKSAFNYALSRSSRSVTSKDAQDEAIIVASEFLHPLRSRGVPAAWIAVIACTLDLAFLVYKPLQDASANQPSGAKIASGFAFSWLLPLVLLHSYNGVRGERRKVAEEIARLLEALGEKSVLRNEAMPPVPVKNDKSTQTII</sequence>
<dbReference type="AlphaFoldDB" id="A0AAJ0BCN5"/>
<evidence type="ECO:0000313" key="4">
    <source>
        <dbReference type="EMBL" id="KAK1755597.1"/>
    </source>
</evidence>
<keyword evidence="5" id="KW-1185">Reference proteome</keyword>
<keyword evidence="2" id="KW-1133">Transmembrane helix</keyword>
<evidence type="ECO:0000313" key="5">
    <source>
        <dbReference type="Proteomes" id="UP001239445"/>
    </source>
</evidence>
<dbReference type="Proteomes" id="UP001239445">
    <property type="component" value="Unassembled WGS sequence"/>
</dbReference>
<feature type="region of interest" description="Disordered" evidence="1">
    <location>
        <begin position="196"/>
        <end position="219"/>
    </location>
</feature>
<organism evidence="4 5">
    <name type="scientific">Echria macrotheca</name>
    <dbReference type="NCBI Taxonomy" id="438768"/>
    <lineage>
        <taxon>Eukaryota</taxon>
        <taxon>Fungi</taxon>
        <taxon>Dikarya</taxon>
        <taxon>Ascomycota</taxon>
        <taxon>Pezizomycotina</taxon>
        <taxon>Sordariomycetes</taxon>
        <taxon>Sordariomycetidae</taxon>
        <taxon>Sordariales</taxon>
        <taxon>Schizotheciaceae</taxon>
        <taxon>Echria</taxon>
    </lineage>
</organism>
<keyword evidence="2" id="KW-0812">Transmembrane</keyword>
<feature type="transmembrane region" description="Helical" evidence="2">
    <location>
        <begin position="315"/>
        <end position="337"/>
    </location>
</feature>
<evidence type="ECO:0000256" key="1">
    <source>
        <dbReference type="SAM" id="MobiDB-lite"/>
    </source>
</evidence>
<evidence type="ECO:0000256" key="3">
    <source>
        <dbReference type="SAM" id="SignalP"/>
    </source>
</evidence>
<keyword evidence="3" id="KW-0732">Signal</keyword>